<sequence length="299" mass="34418">MSLIECQLDSASTPFLICDGKNRRGKKLIFQREEIASADLRRSGGGEETNYTKIEEVFYRQAGTSHYFISTSNGTNREGMWNSRGGLCALKNLRIRIEFSEDTQPSSSSTVDGTTWIPLEYSIEEMPTWPIDPTKRNLEAFGRKAENGDDGEEMGKKDTHNRLAKSLRIKPEYLEFVRNHAIRGGTGDIRFPPTEDDARDERVKWPRFVSRNSENSWRRARPNDAHQKEPEERHTDNELTKSERTRHKGLPPPSSPTLSHFSKDQLIWTTSASKSRMIPMSLWKWAIICIIIFTLKNFH</sequence>
<dbReference type="WBParaSite" id="GPLIN_001171500">
    <property type="protein sequence ID" value="GPLIN_001171500"/>
    <property type="gene ID" value="GPLIN_001171500"/>
</dbReference>
<keyword evidence="2" id="KW-1185">Reference proteome</keyword>
<dbReference type="AlphaFoldDB" id="A0A183CFR0"/>
<dbReference type="Proteomes" id="UP000050741">
    <property type="component" value="Unassembled WGS sequence"/>
</dbReference>
<reference evidence="3" key="3">
    <citation type="submission" date="2016-06" db="UniProtKB">
        <authorList>
            <consortium name="WormBaseParasite"/>
        </authorList>
    </citation>
    <scope>IDENTIFICATION</scope>
</reference>
<reference evidence="2" key="2">
    <citation type="submission" date="2014-05" db="EMBL/GenBank/DDBJ databases">
        <title>The genome and life-stage specific transcriptomes of Globodera pallida elucidate key aspects of plant parasitism by a cyst nematode.</title>
        <authorList>
            <person name="Cotton J.A."/>
            <person name="Lilley C.J."/>
            <person name="Jones L.M."/>
            <person name="Kikuchi T."/>
            <person name="Reid A.J."/>
            <person name="Thorpe P."/>
            <person name="Tsai I.J."/>
            <person name="Beasley H."/>
            <person name="Blok V."/>
            <person name="Cock P.J.A."/>
            <person name="Van den Akker S.E."/>
            <person name="Holroyd N."/>
            <person name="Hunt M."/>
            <person name="Mantelin S."/>
            <person name="Naghra H."/>
            <person name="Pain A."/>
            <person name="Palomares-Rius J.E."/>
            <person name="Zarowiecki M."/>
            <person name="Berriman M."/>
            <person name="Jones J.T."/>
            <person name="Urwin P.E."/>
        </authorList>
    </citation>
    <scope>NUCLEOTIDE SEQUENCE [LARGE SCALE GENOMIC DNA]</scope>
    <source>
        <strain evidence="2">Lindley</strain>
    </source>
</reference>
<proteinExistence type="predicted"/>
<accession>A0A183CFR0</accession>
<feature type="region of interest" description="Disordered" evidence="1">
    <location>
        <begin position="214"/>
        <end position="258"/>
    </location>
</feature>
<dbReference type="InterPro" id="IPR008972">
    <property type="entry name" value="Cupredoxin"/>
</dbReference>
<evidence type="ECO:0000256" key="1">
    <source>
        <dbReference type="SAM" id="MobiDB-lite"/>
    </source>
</evidence>
<evidence type="ECO:0000313" key="2">
    <source>
        <dbReference type="Proteomes" id="UP000050741"/>
    </source>
</evidence>
<dbReference type="Gene3D" id="2.60.40.420">
    <property type="entry name" value="Cupredoxins - blue copper proteins"/>
    <property type="match status" value="1"/>
</dbReference>
<reference evidence="2" key="1">
    <citation type="submission" date="2013-12" db="EMBL/GenBank/DDBJ databases">
        <authorList>
            <person name="Aslett M."/>
        </authorList>
    </citation>
    <scope>NUCLEOTIDE SEQUENCE [LARGE SCALE GENOMIC DNA]</scope>
    <source>
        <strain evidence="2">Lindley</strain>
    </source>
</reference>
<organism evidence="2 3">
    <name type="scientific">Globodera pallida</name>
    <name type="common">Potato cyst nematode worm</name>
    <name type="synonym">Heterodera pallida</name>
    <dbReference type="NCBI Taxonomy" id="36090"/>
    <lineage>
        <taxon>Eukaryota</taxon>
        <taxon>Metazoa</taxon>
        <taxon>Ecdysozoa</taxon>
        <taxon>Nematoda</taxon>
        <taxon>Chromadorea</taxon>
        <taxon>Rhabditida</taxon>
        <taxon>Tylenchina</taxon>
        <taxon>Tylenchomorpha</taxon>
        <taxon>Tylenchoidea</taxon>
        <taxon>Heteroderidae</taxon>
        <taxon>Heteroderinae</taxon>
        <taxon>Globodera</taxon>
    </lineage>
</organism>
<name>A0A183CFR0_GLOPA</name>
<protein>
    <submittedName>
        <fullName evidence="3">Ephrin RBD domain-containing protein</fullName>
    </submittedName>
</protein>
<evidence type="ECO:0000313" key="3">
    <source>
        <dbReference type="WBParaSite" id="GPLIN_001171500"/>
    </source>
</evidence>
<feature type="compositionally biased region" description="Basic and acidic residues" evidence="1">
    <location>
        <begin position="221"/>
        <end position="243"/>
    </location>
</feature>